<gene>
    <name evidence="1" type="ORF">SAMN05216178_4787</name>
</gene>
<evidence type="ECO:0000313" key="1">
    <source>
        <dbReference type="EMBL" id="SEC76672.1"/>
    </source>
</evidence>
<evidence type="ECO:0008006" key="3">
    <source>
        <dbReference type="Google" id="ProtNLM"/>
    </source>
</evidence>
<dbReference type="RefSeq" id="WP_092318180.1">
    <property type="nucleotide sequence ID" value="NZ_FNTJ01000002.1"/>
</dbReference>
<proteinExistence type="predicted"/>
<organism evidence="1 2">
    <name type="scientific">Pseudomonas saponiphila</name>
    <dbReference type="NCBI Taxonomy" id="556534"/>
    <lineage>
        <taxon>Bacteria</taxon>
        <taxon>Pseudomonadati</taxon>
        <taxon>Pseudomonadota</taxon>
        <taxon>Gammaproteobacteria</taxon>
        <taxon>Pseudomonadales</taxon>
        <taxon>Pseudomonadaceae</taxon>
        <taxon>Pseudomonas</taxon>
    </lineage>
</organism>
<name>A0A1H4V6D9_9PSED</name>
<evidence type="ECO:0000313" key="2">
    <source>
        <dbReference type="Proteomes" id="UP000198982"/>
    </source>
</evidence>
<dbReference type="AlphaFoldDB" id="A0A1H4V6D9"/>
<accession>A0A1H4V6D9</accession>
<sequence>MPRTPGTLEKIFYAADAYLPSYEQGADLIIVRAPDGQLWGLACEFELCTQDIEKATVSSQQPFGEADPKFAEVRWSPHHDGIGLLPASWEDLMNAGLADCIAGYQLQSRLGIQRFSQG</sequence>
<dbReference type="EMBL" id="FNTJ01000002">
    <property type="protein sequence ID" value="SEC76672.1"/>
    <property type="molecule type" value="Genomic_DNA"/>
</dbReference>
<protein>
    <recommendedName>
        <fullName evidence="3">DUF2958 domain-containing protein</fullName>
    </recommendedName>
</protein>
<dbReference type="Proteomes" id="UP000198982">
    <property type="component" value="Unassembled WGS sequence"/>
</dbReference>
<keyword evidence="2" id="KW-1185">Reference proteome</keyword>
<reference evidence="2" key="1">
    <citation type="submission" date="2016-10" db="EMBL/GenBank/DDBJ databases">
        <authorList>
            <person name="Varghese N."/>
            <person name="Submissions S."/>
        </authorList>
    </citation>
    <scope>NUCLEOTIDE SEQUENCE [LARGE SCALE GENOMIC DNA]</scope>
    <source>
        <strain evidence="2">DSM 9751</strain>
    </source>
</reference>